<keyword evidence="3" id="KW-1185">Reference proteome</keyword>
<dbReference type="SUPFAM" id="SSF56112">
    <property type="entry name" value="Protein kinase-like (PK-like)"/>
    <property type="match status" value="1"/>
</dbReference>
<sequence>MSTSASTQICFTNRDNYFIPREVFAQVMTYQRVLDLVFVLKCFGDLEDISKRQWADRICFGDSASGPSLKIFAALIGVGHANEIRQQVEDKLNDDCLPLQYNFSGANNPNRLIHCQKHADEQHPCQHKVNEWEDKDDRVRFMDWTRQLTALYITSQDGTHLHYEMMQGDRLPINRCKEIPSESIQVPPQYRPLGYGGYSDVFQVKIHDTHSGLPKERPHILNRDGTYALKRLTSHKTEDFELELSSLLFAAHQQGKKKHVIQLLVTFEVKQPGSEEATFYLLFDWAKGNLRDFWKQNPDLVGDPKHGLWMATQFHGLAEALELVHNDRMRTLHRLPPDISTNLNLYGRHGDITPKNLLVFESKKDELVLVLADFGLGKLHTQYSRSQQDPKQLARTETYRPPEFDFEGGKISPASDIFSLGCVFLEHISFHLKGPDALDQFSKERVERDIYRFEADTFFRIEMRNGEEVPVLKPKVREWIQSLKDDARCTKYIFQMLEVIESDMLDPNPTTRLRADRIVKILKALLQSCKVSETFYLMPMSEDNRREEAHEGWAGRAKNKMERVTALVFCTHCWNTWSRIEED</sequence>
<keyword evidence="2" id="KW-0418">Kinase</keyword>
<dbReference type="Pfam" id="PF00069">
    <property type="entry name" value="Pkinase"/>
    <property type="match status" value="1"/>
</dbReference>
<keyword evidence="2" id="KW-0808">Transferase</keyword>
<dbReference type="GO" id="GO:0005524">
    <property type="term" value="F:ATP binding"/>
    <property type="evidence" value="ECO:0007669"/>
    <property type="project" value="InterPro"/>
</dbReference>
<protein>
    <submittedName>
        <fullName evidence="2">Kinase-like domain-containing protein</fullName>
    </submittedName>
</protein>
<evidence type="ECO:0000259" key="1">
    <source>
        <dbReference type="PROSITE" id="PS50011"/>
    </source>
</evidence>
<dbReference type="Gene3D" id="1.10.510.10">
    <property type="entry name" value="Transferase(Phosphotransferase) domain 1"/>
    <property type="match status" value="1"/>
</dbReference>
<dbReference type="AlphaFoldDB" id="A0A8K0SPQ7"/>
<dbReference type="EMBL" id="JAGPNK010000011">
    <property type="protein sequence ID" value="KAH7311523.1"/>
    <property type="molecule type" value="Genomic_DNA"/>
</dbReference>
<dbReference type="Proteomes" id="UP000813444">
    <property type="component" value="Unassembled WGS sequence"/>
</dbReference>
<comment type="caution">
    <text evidence="2">The sequence shown here is derived from an EMBL/GenBank/DDBJ whole genome shotgun (WGS) entry which is preliminary data.</text>
</comment>
<dbReference type="PANTHER" id="PTHR24359">
    <property type="entry name" value="SERINE/THREONINE-PROTEIN KINASE SBK1"/>
    <property type="match status" value="1"/>
</dbReference>
<dbReference type="InterPro" id="IPR000719">
    <property type="entry name" value="Prot_kinase_dom"/>
</dbReference>
<organism evidence="2 3">
    <name type="scientific">Stachybotrys elegans</name>
    <dbReference type="NCBI Taxonomy" id="80388"/>
    <lineage>
        <taxon>Eukaryota</taxon>
        <taxon>Fungi</taxon>
        <taxon>Dikarya</taxon>
        <taxon>Ascomycota</taxon>
        <taxon>Pezizomycotina</taxon>
        <taxon>Sordariomycetes</taxon>
        <taxon>Hypocreomycetidae</taxon>
        <taxon>Hypocreales</taxon>
        <taxon>Stachybotryaceae</taxon>
        <taxon>Stachybotrys</taxon>
    </lineage>
</organism>
<name>A0A8K0SPQ7_9HYPO</name>
<dbReference type="OrthoDB" id="4062651at2759"/>
<dbReference type="SMART" id="SM00220">
    <property type="entry name" value="S_TKc"/>
    <property type="match status" value="1"/>
</dbReference>
<dbReference type="GO" id="GO:0004674">
    <property type="term" value="F:protein serine/threonine kinase activity"/>
    <property type="evidence" value="ECO:0007669"/>
    <property type="project" value="TreeGrafter"/>
</dbReference>
<dbReference type="InterPro" id="IPR011009">
    <property type="entry name" value="Kinase-like_dom_sf"/>
</dbReference>
<evidence type="ECO:0000313" key="2">
    <source>
        <dbReference type="EMBL" id="KAH7311523.1"/>
    </source>
</evidence>
<feature type="domain" description="Protein kinase" evidence="1">
    <location>
        <begin position="187"/>
        <end position="526"/>
    </location>
</feature>
<accession>A0A8K0SPQ7</accession>
<gene>
    <name evidence="2" type="ORF">B0I35DRAFT_65422</name>
</gene>
<proteinExistence type="predicted"/>
<reference evidence="2" key="1">
    <citation type="journal article" date="2021" name="Nat. Commun.">
        <title>Genetic determinants of endophytism in the Arabidopsis root mycobiome.</title>
        <authorList>
            <person name="Mesny F."/>
            <person name="Miyauchi S."/>
            <person name="Thiergart T."/>
            <person name="Pickel B."/>
            <person name="Atanasova L."/>
            <person name="Karlsson M."/>
            <person name="Huettel B."/>
            <person name="Barry K.W."/>
            <person name="Haridas S."/>
            <person name="Chen C."/>
            <person name="Bauer D."/>
            <person name="Andreopoulos W."/>
            <person name="Pangilinan J."/>
            <person name="LaButti K."/>
            <person name="Riley R."/>
            <person name="Lipzen A."/>
            <person name="Clum A."/>
            <person name="Drula E."/>
            <person name="Henrissat B."/>
            <person name="Kohler A."/>
            <person name="Grigoriev I.V."/>
            <person name="Martin F.M."/>
            <person name="Hacquard S."/>
        </authorList>
    </citation>
    <scope>NUCLEOTIDE SEQUENCE</scope>
    <source>
        <strain evidence="2">MPI-CAGE-CH-0235</strain>
    </source>
</reference>
<evidence type="ECO:0000313" key="3">
    <source>
        <dbReference type="Proteomes" id="UP000813444"/>
    </source>
</evidence>
<dbReference type="PROSITE" id="PS50011">
    <property type="entry name" value="PROTEIN_KINASE_DOM"/>
    <property type="match status" value="1"/>
</dbReference>
<dbReference type="PANTHER" id="PTHR24359:SF37">
    <property type="entry name" value="PROTEIN KINASE DOMAIN-CONTAINING PROTEIN"/>
    <property type="match status" value="1"/>
</dbReference>